<protein>
    <recommendedName>
        <fullName evidence="8">Holo-[acyl-carrier-protein] synthase</fullName>
        <shortName evidence="8">Holo-ACP synthase</shortName>
        <ecNumber evidence="8">2.7.8.7</ecNumber>
    </recommendedName>
    <alternativeName>
        <fullName evidence="8">4'-phosphopantetheinyl transferase AcpS</fullName>
    </alternativeName>
</protein>
<dbReference type="Pfam" id="PF01648">
    <property type="entry name" value="ACPS"/>
    <property type="match status" value="1"/>
</dbReference>
<dbReference type="InterPro" id="IPR002582">
    <property type="entry name" value="ACPS"/>
</dbReference>
<keyword evidence="11" id="KW-1185">Reference proteome</keyword>
<comment type="similarity">
    <text evidence="8">Belongs to the P-Pant transferase superfamily. AcpS family.</text>
</comment>
<evidence type="ECO:0000256" key="4">
    <source>
        <dbReference type="ARBA" id="ARBA00022832"/>
    </source>
</evidence>
<evidence type="ECO:0000259" key="9">
    <source>
        <dbReference type="Pfam" id="PF01648"/>
    </source>
</evidence>
<evidence type="ECO:0000256" key="3">
    <source>
        <dbReference type="ARBA" id="ARBA00022723"/>
    </source>
</evidence>
<organism evidence="10 11">
    <name type="scientific">Lampropedia hyalina DSM 16112</name>
    <dbReference type="NCBI Taxonomy" id="1122156"/>
    <lineage>
        <taxon>Bacteria</taxon>
        <taxon>Pseudomonadati</taxon>
        <taxon>Pseudomonadota</taxon>
        <taxon>Betaproteobacteria</taxon>
        <taxon>Burkholderiales</taxon>
        <taxon>Comamonadaceae</taxon>
        <taxon>Lampropedia</taxon>
    </lineage>
</organism>
<keyword evidence="4 8" id="KW-0276">Fatty acid metabolism</keyword>
<dbReference type="NCBIfam" id="TIGR00516">
    <property type="entry name" value="acpS"/>
    <property type="match status" value="1"/>
</dbReference>
<reference evidence="10 11" key="1">
    <citation type="submission" date="2016-11" db="EMBL/GenBank/DDBJ databases">
        <authorList>
            <person name="Jaros S."/>
            <person name="Januszkiewicz K."/>
            <person name="Wedrychowicz H."/>
        </authorList>
    </citation>
    <scope>NUCLEOTIDE SEQUENCE [LARGE SCALE GENOMIC DNA]</scope>
    <source>
        <strain evidence="10 11">DSM 16112</strain>
    </source>
</reference>
<dbReference type="Proteomes" id="UP000184327">
    <property type="component" value="Unassembled WGS sequence"/>
</dbReference>
<dbReference type="InterPro" id="IPR037143">
    <property type="entry name" value="4-PPantetheinyl_Trfase_dom_sf"/>
</dbReference>
<keyword evidence="2 8" id="KW-0808">Transferase</keyword>
<proteinExistence type="inferred from homology"/>
<name>A0A1M4SIZ4_9BURK</name>
<comment type="catalytic activity">
    <reaction evidence="8">
        <text>apo-[ACP] + CoA = holo-[ACP] + adenosine 3',5'-bisphosphate + H(+)</text>
        <dbReference type="Rhea" id="RHEA:12068"/>
        <dbReference type="Rhea" id="RHEA-COMP:9685"/>
        <dbReference type="Rhea" id="RHEA-COMP:9690"/>
        <dbReference type="ChEBI" id="CHEBI:15378"/>
        <dbReference type="ChEBI" id="CHEBI:29999"/>
        <dbReference type="ChEBI" id="CHEBI:57287"/>
        <dbReference type="ChEBI" id="CHEBI:58343"/>
        <dbReference type="ChEBI" id="CHEBI:64479"/>
        <dbReference type="EC" id="2.7.8.7"/>
    </reaction>
</comment>
<evidence type="ECO:0000256" key="5">
    <source>
        <dbReference type="ARBA" id="ARBA00022842"/>
    </source>
</evidence>
<comment type="subcellular location">
    <subcellularLocation>
        <location evidence="8">Cytoplasm</location>
    </subcellularLocation>
</comment>
<dbReference type="EC" id="2.7.8.7" evidence="8"/>
<comment type="function">
    <text evidence="8">Transfers the 4'-phosphopantetheine moiety from coenzyme A to a Ser of acyl-carrier-protein.</text>
</comment>
<dbReference type="GO" id="GO:0005737">
    <property type="term" value="C:cytoplasm"/>
    <property type="evidence" value="ECO:0007669"/>
    <property type="project" value="UniProtKB-SubCell"/>
</dbReference>
<dbReference type="OrthoDB" id="517356at2"/>
<feature type="binding site" evidence="8">
    <location>
        <position position="8"/>
    </location>
    <ligand>
        <name>Mg(2+)</name>
        <dbReference type="ChEBI" id="CHEBI:18420"/>
    </ligand>
</feature>
<dbReference type="HAMAP" id="MF_00101">
    <property type="entry name" value="AcpS"/>
    <property type="match status" value="1"/>
</dbReference>
<keyword evidence="3 8" id="KW-0479">Metal-binding</keyword>
<dbReference type="GO" id="GO:0008897">
    <property type="term" value="F:holo-[acyl-carrier-protein] synthase activity"/>
    <property type="evidence" value="ECO:0007669"/>
    <property type="project" value="UniProtKB-UniRule"/>
</dbReference>
<keyword evidence="1 8" id="KW-0444">Lipid biosynthesis</keyword>
<accession>A0A1M4SIZ4</accession>
<keyword evidence="5 8" id="KW-0460">Magnesium</keyword>
<evidence type="ECO:0000256" key="6">
    <source>
        <dbReference type="ARBA" id="ARBA00023098"/>
    </source>
</evidence>
<evidence type="ECO:0000256" key="2">
    <source>
        <dbReference type="ARBA" id="ARBA00022679"/>
    </source>
</evidence>
<dbReference type="InterPro" id="IPR004568">
    <property type="entry name" value="Ppantetheine-prot_Trfase_dom"/>
</dbReference>
<gene>
    <name evidence="8" type="primary">acpS</name>
    <name evidence="10" type="ORF">SAMN02745117_00128</name>
</gene>
<evidence type="ECO:0000313" key="11">
    <source>
        <dbReference type="Proteomes" id="UP000184327"/>
    </source>
</evidence>
<dbReference type="STRING" id="1122156.SAMN02745117_00128"/>
<evidence type="ECO:0000256" key="1">
    <source>
        <dbReference type="ARBA" id="ARBA00022516"/>
    </source>
</evidence>
<evidence type="ECO:0000313" key="10">
    <source>
        <dbReference type="EMBL" id="SHE32122.1"/>
    </source>
</evidence>
<keyword evidence="8" id="KW-0963">Cytoplasm</keyword>
<dbReference type="EMBL" id="FQUZ01000001">
    <property type="protein sequence ID" value="SHE32122.1"/>
    <property type="molecule type" value="Genomic_DNA"/>
</dbReference>
<keyword evidence="6 8" id="KW-0443">Lipid metabolism</keyword>
<feature type="binding site" evidence="8">
    <location>
        <position position="62"/>
    </location>
    <ligand>
        <name>Mg(2+)</name>
        <dbReference type="ChEBI" id="CHEBI:18420"/>
    </ligand>
</feature>
<feature type="domain" description="4'-phosphopantetheinyl transferase" evidence="9">
    <location>
        <begin position="4"/>
        <end position="125"/>
    </location>
</feature>
<dbReference type="RefSeq" id="WP_073353371.1">
    <property type="nucleotide sequence ID" value="NZ_FQUZ01000001.1"/>
</dbReference>
<dbReference type="AlphaFoldDB" id="A0A1M4SIZ4"/>
<dbReference type="InterPro" id="IPR008278">
    <property type="entry name" value="4-PPantetheinyl_Trfase_dom"/>
</dbReference>
<evidence type="ECO:0000256" key="8">
    <source>
        <dbReference type="HAMAP-Rule" id="MF_00101"/>
    </source>
</evidence>
<keyword evidence="7 8" id="KW-0275">Fatty acid biosynthesis</keyword>
<dbReference type="SUPFAM" id="SSF56214">
    <property type="entry name" value="4'-phosphopantetheinyl transferase"/>
    <property type="match status" value="1"/>
</dbReference>
<dbReference type="GO" id="GO:0000287">
    <property type="term" value="F:magnesium ion binding"/>
    <property type="evidence" value="ECO:0007669"/>
    <property type="project" value="UniProtKB-UniRule"/>
</dbReference>
<dbReference type="GO" id="GO:0006633">
    <property type="term" value="P:fatty acid biosynthetic process"/>
    <property type="evidence" value="ECO:0007669"/>
    <property type="project" value="UniProtKB-UniRule"/>
</dbReference>
<dbReference type="Gene3D" id="3.90.470.20">
    <property type="entry name" value="4'-phosphopantetheinyl transferase domain"/>
    <property type="match status" value="1"/>
</dbReference>
<comment type="cofactor">
    <cofactor evidence="8">
        <name>Mg(2+)</name>
        <dbReference type="ChEBI" id="CHEBI:18420"/>
    </cofactor>
</comment>
<dbReference type="NCBIfam" id="TIGR00556">
    <property type="entry name" value="pantethn_trn"/>
    <property type="match status" value="1"/>
</dbReference>
<evidence type="ECO:0000256" key="7">
    <source>
        <dbReference type="ARBA" id="ARBA00023160"/>
    </source>
</evidence>
<sequence>MIYGIGTDICDIRRIAASVAQHGERFAQRVLADGELLTWRQRSARWPARGHSFLATRFAMKEAFSKAIGLGMRSPMGWRLCEVGHAPSGQPCIITHGALREWCGQRHLQFQVSLSDEKDYAVAFCIAQIVPPVRE</sequence>